<reference evidence="2 3" key="1">
    <citation type="submission" date="2016-07" db="EMBL/GenBank/DDBJ databases">
        <title>Pervasive Adenine N6-methylation of Active Genes in Fungi.</title>
        <authorList>
            <consortium name="DOE Joint Genome Institute"/>
            <person name="Mondo S.J."/>
            <person name="Dannebaum R.O."/>
            <person name="Kuo R.C."/>
            <person name="Labutti K."/>
            <person name="Haridas S."/>
            <person name="Kuo A."/>
            <person name="Salamov A."/>
            <person name="Ahrendt S.R."/>
            <person name="Lipzen A."/>
            <person name="Sullivan W."/>
            <person name="Andreopoulos W.B."/>
            <person name="Clum A."/>
            <person name="Lindquist E."/>
            <person name="Daum C."/>
            <person name="Ramamoorthy G.K."/>
            <person name="Gryganskyi A."/>
            <person name="Culley D."/>
            <person name="Magnuson J.K."/>
            <person name="James T.Y."/>
            <person name="O'Malley M.A."/>
            <person name="Stajich J.E."/>
            <person name="Spatafora J.W."/>
            <person name="Visel A."/>
            <person name="Grigoriev I.V."/>
        </authorList>
    </citation>
    <scope>NUCLEOTIDE SEQUENCE [LARGE SCALE GENOMIC DNA]</scope>
    <source>
        <strain evidence="2 3">JEL800</strain>
    </source>
</reference>
<keyword evidence="3" id="KW-1185">Reference proteome</keyword>
<feature type="domain" description="TIR" evidence="1">
    <location>
        <begin position="2"/>
        <end position="111"/>
    </location>
</feature>
<dbReference type="OrthoDB" id="2159918at2759"/>
<evidence type="ECO:0000313" key="2">
    <source>
        <dbReference type="EMBL" id="ORY41381.1"/>
    </source>
</evidence>
<dbReference type="GO" id="GO:0007165">
    <property type="term" value="P:signal transduction"/>
    <property type="evidence" value="ECO:0007669"/>
    <property type="project" value="InterPro"/>
</dbReference>
<dbReference type="AlphaFoldDB" id="A0A1Y2C302"/>
<comment type="caution">
    <text evidence="2">The sequence shown here is derived from an EMBL/GenBank/DDBJ whole genome shotgun (WGS) entry which is preliminary data.</text>
</comment>
<evidence type="ECO:0000313" key="3">
    <source>
        <dbReference type="Proteomes" id="UP000193642"/>
    </source>
</evidence>
<dbReference type="SUPFAM" id="SSF52200">
    <property type="entry name" value="Toll/Interleukin receptor TIR domain"/>
    <property type="match status" value="1"/>
</dbReference>
<dbReference type="Pfam" id="PF13676">
    <property type="entry name" value="TIR_2"/>
    <property type="match status" value="1"/>
</dbReference>
<dbReference type="PANTHER" id="PTHR46270">
    <property type="entry name" value="ARMADILLO-TYPE FOLD-RELATED"/>
    <property type="match status" value="1"/>
</dbReference>
<dbReference type="EMBL" id="MCGO01000032">
    <property type="protein sequence ID" value="ORY41381.1"/>
    <property type="molecule type" value="Genomic_DNA"/>
</dbReference>
<sequence length="232" mass="26300">MMSYSWAQKDIVVEIANFLSDHGLRLWRDDHEMTGDIVLRMVEGITKSKLILVNMSKDYEKSKNCQRELTFSWDEEKPLIPIRLDKGPYPVTRFIVGTSLYYDFSDHLNNEAKKADLKMSLLQEIYRVLEFTPSVPLPKHVAVPKSLMVVNSFAQKVPKDFDVDAPMASAPMSSTPILTSTSLNSKDLLQSECQFSPPMDLSNVNGLATPNHIVLYPSMARKNTKPHPARTQ</sequence>
<dbReference type="Proteomes" id="UP000193642">
    <property type="component" value="Unassembled WGS sequence"/>
</dbReference>
<dbReference type="PANTHER" id="PTHR46270:SF2">
    <property type="entry name" value="TIR DOMAIN-CONTAINING PROTEIN"/>
    <property type="match status" value="1"/>
</dbReference>
<protein>
    <recommendedName>
        <fullName evidence="1">TIR domain-containing protein</fullName>
    </recommendedName>
</protein>
<accession>A0A1Y2C302</accession>
<dbReference type="InterPro" id="IPR035897">
    <property type="entry name" value="Toll_tir_struct_dom_sf"/>
</dbReference>
<gene>
    <name evidence="2" type="ORF">BCR33DRAFT_345373</name>
</gene>
<dbReference type="Gene3D" id="3.40.50.10140">
    <property type="entry name" value="Toll/interleukin-1 receptor homology (TIR) domain"/>
    <property type="match status" value="1"/>
</dbReference>
<name>A0A1Y2C302_9FUNG</name>
<proteinExistence type="predicted"/>
<organism evidence="2 3">
    <name type="scientific">Rhizoclosmatium globosum</name>
    <dbReference type="NCBI Taxonomy" id="329046"/>
    <lineage>
        <taxon>Eukaryota</taxon>
        <taxon>Fungi</taxon>
        <taxon>Fungi incertae sedis</taxon>
        <taxon>Chytridiomycota</taxon>
        <taxon>Chytridiomycota incertae sedis</taxon>
        <taxon>Chytridiomycetes</taxon>
        <taxon>Chytridiales</taxon>
        <taxon>Chytriomycetaceae</taxon>
        <taxon>Rhizoclosmatium</taxon>
    </lineage>
</organism>
<evidence type="ECO:0000259" key="1">
    <source>
        <dbReference type="Pfam" id="PF13676"/>
    </source>
</evidence>
<dbReference type="InterPro" id="IPR000157">
    <property type="entry name" value="TIR_dom"/>
</dbReference>